<keyword evidence="1" id="KW-1133">Transmembrane helix</keyword>
<accession>W5Y4B8</accession>
<keyword evidence="3" id="KW-1185">Reference proteome</keyword>
<feature type="transmembrane region" description="Helical" evidence="1">
    <location>
        <begin position="160"/>
        <end position="178"/>
    </location>
</feature>
<dbReference type="PANTHER" id="PTHR41771">
    <property type="entry name" value="MEMBRANE PROTEIN-RELATED"/>
    <property type="match status" value="1"/>
</dbReference>
<dbReference type="PATRIC" id="fig|1224164.3.peg.2397"/>
<feature type="transmembrane region" description="Helical" evidence="1">
    <location>
        <begin position="313"/>
        <end position="335"/>
    </location>
</feature>
<feature type="transmembrane region" description="Helical" evidence="1">
    <location>
        <begin position="184"/>
        <end position="205"/>
    </location>
</feature>
<organism evidence="2 3">
    <name type="scientific">Corynebacterium vitaeruminis DSM 20294</name>
    <dbReference type="NCBI Taxonomy" id="1224164"/>
    <lineage>
        <taxon>Bacteria</taxon>
        <taxon>Bacillati</taxon>
        <taxon>Actinomycetota</taxon>
        <taxon>Actinomycetes</taxon>
        <taxon>Mycobacteriales</taxon>
        <taxon>Corynebacteriaceae</taxon>
        <taxon>Corynebacterium</taxon>
    </lineage>
</organism>
<dbReference type="KEGG" id="cvt:B843_11890"/>
<proteinExistence type="predicted"/>
<reference evidence="2 3" key="1">
    <citation type="submission" date="2013-02" db="EMBL/GenBank/DDBJ databases">
        <title>The complete genome sequence of Corynebacterium vitaeruminis DSM 20294.</title>
        <authorList>
            <person name="Ruckert C."/>
            <person name="Albersmeier A."/>
            <person name="Kalinowski J."/>
        </authorList>
    </citation>
    <scope>NUCLEOTIDE SEQUENCE [LARGE SCALE GENOMIC DNA]</scope>
    <source>
        <strain evidence="3">ATCC 10234</strain>
    </source>
</reference>
<evidence type="ECO:0008006" key="4">
    <source>
        <dbReference type="Google" id="ProtNLM"/>
    </source>
</evidence>
<feature type="transmembrane region" description="Helical" evidence="1">
    <location>
        <begin position="247"/>
        <end position="272"/>
    </location>
</feature>
<gene>
    <name evidence="2" type="ORF">B843_11890</name>
</gene>
<keyword evidence="1" id="KW-0812">Transmembrane</keyword>
<keyword evidence="1" id="KW-0472">Membrane</keyword>
<dbReference type="EMBL" id="CP004353">
    <property type="protein sequence ID" value="AHI23754.1"/>
    <property type="molecule type" value="Genomic_DNA"/>
</dbReference>
<feature type="transmembrane region" description="Helical" evidence="1">
    <location>
        <begin position="136"/>
        <end position="153"/>
    </location>
</feature>
<evidence type="ECO:0000313" key="2">
    <source>
        <dbReference type="EMBL" id="AHI23754.1"/>
    </source>
</evidence>
<dbReference type="HOGENOM" id="CLU_028166_3_0_11"/>
<protein>
    <recommendedName>
        <fullName evidence="4">YibE/F family protein</fullName>
    </recommendedName>
</protein>
<dbReference type="PANTHER" id="PTHR41771:SF1">
    <property type="entry name" value="MEMBRANE PROTEIN"/>
    <property type="match status" value="1"/>
</dbReference>
<evidence type="ECO:0000256" key="1">
    <source>
        <dbReference type="SAM" id="Phobius"/>
    </source>
</evidence>
<sequence>MLIVGAIVTAVGVGLLWPSREEPNVSPEFYTSFSLGQHQVDGQVVTMTPGACTAAELGKTFDDAPRVVPGSDSTCTWVITQIDSGDNAGKRTLLINSGQVGEPELKVGEKIRLVEAADADGSLNYSFGDYQRTTPLLAWLILIAVAIILFAAWRGFRALIGLFVTMVVVAIFFLPAILHGASPLLIAVFGGALILYLVLFLVHGWNWKTASALGGTLIALCFSAVLAHFAIAQNQLRGLGDDNNLHIILYLPDVSVTGLMLCGFIIGALGVLNDVAISQASTVNELSELDPQASPWRLFLSAMDVGRDHISSMVYTLVLSYTGASLPLLLLLSLSNRPITQTLSSDIMSTELLRSGIGALALTLAVPITTMIAAFTVPNREAKSTQ</sequence>
<dbReference type="Pfam" id="PF07907">
    <property type="entry name" value="YibE_F"/>
    <property type="match status" value="1"/>
</dbReference>
<dbReference type="InterPro" id="IPR012507">
    <property type="entry name" value="YibE_F"/>
</dbReference>
<dbReference type="Proteomes" id="UP000019222">
    <property type="component" value="Chromosome"/>
</dbReference>
<name>W5Y4B8_9CORY</name>
<dbReference type="AlphaFoldDB" id="W5Y4B8"/>
<dbReference type="STRING" id="1224164.B843_11890"/>
<evidence type="ECO:0000313" key="3">
    <source>
        <dbReference type="Proteomes" id="UP000019222"/>
    </source>
</evidence>
<dbReference type="eggNOG" id="COG5438">
    <property type="taxonomic scope" value="Bacteria"/>
</dbReference>
<feature type="transmembrane region" description="Helical" evidence="1">
    <location>
        <begin position="212"/>
        <end position="232"/>
    </location>
</feature>
<feature type="transmembrane region" description="Helical" evidence="1">
    <location>
        <begin position="355"/>
        <end position="377"/>
    </location>
</feature>